<dbReference type="STRING" id="555778.Hneap_1693"/>
<dbReference type="KEGG" id="hna:Hneap_1693"/>
<evidence type="ECO:0000259" key="1">
    <source>
        <dbReference type="Pfam" id="PF00899"/>
    </source>
</evidence>
<dbReference type="RefSeq" id="WP_012824551.1">
    <property type="nucleotide sequence ID" value="NC_013422.1"/>
</dbReference>
<dbReference type="GO" id="GO:0008641">
    <property type="term" value="F:ubiquitin-like modifier activating enzyme activity"/>
    <property type="evidence" value="ECO:0007669"/>
    <property type="project" value="InterPro"/>
</dbReference>
<accession>D0L1E5</accession>
<dbReference type="InterPro" id="IPR000594">
    <property type="entry name" value="ThiF_NAD_FAD-bd"/>
</dbReference>
<dbReference type="Pfam" id="PF00899">
    <property type="entry name" value="ThiF"/>
    <property type="match status" value="1"/>
</dbReference>
<proteinExistence type="predicted"/>
<dbReference type="Gene3D" id="3.40.50.720">
    <property type="entry name" value="NAD(P)-binding Rossmann-like Domain"/>
    <property type="match status" value="1"/>
</dbReference>
<dbReference type="eggNOG" id="COG1179">
    <property type="taxonomic scope" value="Bacteria"/>
</dbReference>
<evidence type="ECO:0000313" key="3">
    <source>
        <dbReference type="Proteomes" id="UP000009102"/>
    </source>
</evidence>
<dbReference type="GO" id="GO:0061503">
    <property type="term" value="F:tRNA threonylcarbamoyladenosine dehydratase"/>
    <property type="evidence" value="ECO:0007669"/>
    <property type="project" value="TreeGrafter"/>
</dbReference>
<dbReference type="HOGENOM" id="CLU_013325_4_1_6"/>
<dbReference type="EMBL" id="CP001801">
    <property type="protein sequence ID" value="ACX96518.1"/>
    <property type="molecule type" value="Genomic_DNA"/>
</dbReference>
<dbReference type="SUPFAM" id="SSF69572">
    <property type="entry name" value="Activating enzymes of the ubiquitin-like proteins"/>
    <property type="match status" value="1"/>
</dbReference>
<dbReference type="AlphaFoldDB" id="D0L1E5"/>
<reference evidence="2 3" key="1">
    <citation type="submission" date="2009-10" db="EMBL/GenBank/DDBJ databases">
        <title>Complete sequence of Halothiobacillus neapolitanus c2.</title>
        <authorList>
            <consortium name="US DOE Joint Genome Institute"/>
            <person name="Lucas S."/>
            <person name="Copeland A."/>
            <person name="Lapidus A."/>
            <person name="Glavina del Rio T."/>
            <person name="Tice H."/>
            <person name="Bruce D."/>
            <person name="Goodwin L."/>
            <person name="Pitluck S."/>
            <person name="Davenport K."/>
            <person name="Brettin T."/>
            <person name="Detter J.C."/>
            <person name="Han C."/>
            <person name="Tapia R."/>
            <person name="Larimer F."/>
            <person name="Land M."/>
            <person name="Hauser L."/>
            <person name="Kyrpides N."/>
            <person name="Mikhailova N."/>
            <person name="Kerfeld C."/>
            <person name="Cannon G."/>
            <person name="Heinhort S."/>
        </authorList>
    </citation>
    <scope>NUCLEOTIDE SEQUENCE [LARGE SCALE GENOMIC DNA]</scope>
    <source>
        <strain evidence="3">ATCC 23641 / c2</strain>
    </source>
</reference>
<dbReference type="InterPro" id="IPR035985">
    <property type="entry name" value="Ubiquitin-activating_enz"/>
</dbReference>
<evidence type="ECO:0000313" key="2">
    <source>
        <dbReference type="EMBL" id="ACX96518.1"/>
    </source>
</evidence>
<sequence length="255" mass="27445">MSERLEERTELLVGENGLEALRRARVLVAGLGGVGGACAESLVRAGVGTVYLLDHDTFCRSNLNRQMLSTEAVIGESKAEVAVARFASIRNDIATVPLPYFLQESGVTELLEQHPMDAIADCIDSIGVKAVLLAQARARGIMTMTALGAGNRLDPRAVRVGTLSEVQGCGLARVLRTRLRQLDCALDIPVVYSTELPSKPAPHVPTDTGIRPRAVNGTISYMPNIFGHIVAGEIIRRLLVLKSDSEQSEDTSKYP</sequence>
<name>D0L1E5_HALNC</name>
<organism evidence="2 3">
    <name type="scientific">Halothiobacillus neapolitanus (strain ATCC 23641 / DSM 15147 / CIP 104769 / NCIMB 8539 / c2)</name>
    <name type="common">Thiobacillus neapolitanus</name>
    <dbReference type="NCBI Taxonomy" id="555778"/>
    <lineage>
        <taxon>Bacteria</taxon>
        <taxon>Pseudomonadati</taxon>
        <taxon>Pseudomonadota</taxon>
        <taxon>Gammaproteobacteria</taxon>
        <taxon>Chromatiales</taxon>
        <taxon>Halothiobacillaceae</taxon>
        <taxon>Halothiobacillus</taxon>
    </lineage>
</organism>
<feature type="domain" description="THIF-type NAD/FAD binding fold" evidence="1">
    <location>
        <begin position="12"/>
        <end position="241"/>
    </location>
</feature>
<protein>
    <submittedName>
        <fullName evidence="2">UBA/THIF-type NAD/FAD binding protein</fullName>
    </submittedName>
</protein>
<dbReference type="PANTHER" id="PTHR43267">
    <property type="entry name" value="TRNA THREONYLCARBAMOYLADENOSINE DEHYDRATASE"/>
    <property type="match status" value="1"/>
</dbReference>
<keyword evidence="3" id="KW-1185">Reference proteome</keyword>
<dbReference type="Proteomes" id="UP000009102">
    <property type="component" value="Chromosome"/>
</dbReference>
<dbReference type="GO" id="GO:0061504">
    <property type="term" value="P:cyclic threonylcarbamoyladenosine biosynthetic process"/>
    <property type="evidence" value="ECO:0007669"/>
    <property type="project" value="TreeGrafter"/>
</dbReference>
<dbReference type="InterPro" id="IPR045886">
    <property type="entry name" value="ThiF/MoeB/HesA"/>
</dbReference>
<dbReference type="PANTHER" id="PTHR43267:SF1">
    <property type="entry name" value="TRNA THREONYLCARBAMOYLADENOSINE DEHYDRATASE"/>
    <property type="match status" value="1"/>
</dbReference>
<gene>
    <name evidence="2" type="ordered locus">Hneap_1693</name>
</gene>